<dbReference type="InterPro" id="IPR007159">
    <property type="entry name" value="SpoVT-AbrB_dom"/>
</dbReference>
<evidence type="ECO:0000313" key="2">
    <source>
        <dbReference type="EMBL" id="GEQ06598.1"/>
    </source>
</evidence>
<reference evidence="3 4" key="1">
    <citation type="submission" date="2018-06" db="EMBL/GenBank/DDBJ databases">
        <authorList>
            <consortium name="Pathogen Informatics"/>
            <person name="Doyle S."/>
        </authorList>
    </citation>
    <scope>NUCLEOTIDE SEQUENCE [LARGE SCALE GENOMIC DNA]</scope>
    <source>
        <strain evidence="3 4">NCTC12195</strain>
    </source>
</reference>
<dbReference type="SMART" id="SM00966">
    <property type="entry name" value="SpoVT_AbrB"/>
    <property type="match status" value="1"/>
</dbReference>
<sequence>MAVINTRKLRKIGNSKVLTIPDEVLKTLDINEGQKIAFNVENGQVVLEAVKTDSKDMDILSMADQVSNQYDSALKDLVNR</sequence>
<name>A0A0D0SNV6_STAGA</name>
<feature type="domain" description="SpoVT-AbrB" evidence="1">
    <location>
        <begin position="10"/>
        <end position="55"/>
    </location>
</feature>
<dbReference type="EMBL" id="BKAX01000007">
    <property type="protein sequence ID" value="GEQ06598.1"/>
    <property type="molecule type" value="Genomic_DNA"/>
</dbReference>
<proteinExistence type="predicted"/>
<evidence type="ECO:0000313" key="4">
    <source>
        <dbReference type="Proteomes" id="UP000255277"/>
    </source>
</evidence>
<evidence type="ECO:0000313" key="3">
    <source>
        <dbReference type="EMBL" id="SUQ38600.1"/>
    </source>
</evidence>
<protein>
    <submittedName>
        <fullName evidence="3">Phage protein</fullName>
    </submittedName>
</protein>
<dbReference type="OrthoDB" id="2418244at2"/>
<accession>A0A0D0SNV6</accession>
<dbReference type="InterPro" id="IPR013432">
    <property type="entry name" value="Doc_partner"/>
</dbReference>
<dbReference type="EMBL" id="UHDK01000003">
    <property type="protein sequence ID" value="SUQ38600.1"/>
    <property type="molecule type" value="Genomic_DNA"/>
</dbReference>
<dbReference type="Gene3D" id="2.10.260.10">
    <property type="match status" value="1"/>
</dbReference>
<dbReference type="Pfam" id="PF04014">
    <property type="entry name" value="MazE_antitoxin"/>
    <property type="match status" value="1"/>
</dbReference>
<gene>
    <name evidence="3" type="ORF">NCTC12195_04977</name>
    <name evidence="2" type="ORF">SGA02_24260</name>
</gene>
<keyword evidence="5" id="KW-1185">Reference proteome</keyword>
<dbReference type="RefSeq" id="WP_042739628.1">
    <property type="nucleotide sequence ID" value="NZ_BKAX01000007.1"/>
</dbReference>
<evidence type="ECO:0000259" key="1">
    <source>
        <dbReference type="SMART" id="SM00966"/>
    </source>
</evidence>
<dbReference type="Proteomes" id="UP000255277">
    <property type="component" value="Unassembled WGS sequence"/>
</dbReference>
<evidence type="ECO:0000313" key="5">
    <source>
        <dbReference type="Proteomes" id="UP000321057"/>
    </source>
</evidence>
<dbReference type="AlphaFoldDB" id="A0A0D0SNV6"/>
<dbReference type="InterPro" id="IPR037914">
    <property type="entry name" value="SpoVT-AbrB_sf"/>
</dbReference>
<dbReference type="GO" id="GO:0003677">
    <property type="term" value="F:DNA binding"/>
    <property type="evidence" value="ECO:0007669"/>
    <property type="project" value="InterPro"/>
</dbReference>
<reference evidence="2 5" key="2">
    <citation type="submission" date="2019-07" db="EMBL/GenBank/DDBJ databases">
        <title>Whole genome shotgun sequence of Staphylococcus gallinarum NBRC 109767.</title>
        <authorList>
            <person name="Hosoyama A."/>
            <person name="Uohara A."/>
            <person name="Ohji S."/>
            <person name="Ichikawa N."/>
        </authorList>
    </citation>
    <scope>NUCLEOTIDE SEQUENCE [LARGE SCALE GENOMIC DNA]</scope>
    <source>
        <strain evidence="2 5">NBRC 109767</strain>
    </source>
</reference>
<dbReference type="SUPFAM" id="SSF89447">
    <property type="entry name" value="AbrB/MazE/MraZ-like"/>
    <property type="match status" value="1"/>
</dbReference>
<dbReference type="NCBIfam" id="TIGR02609">
    <property type="entry name" value="doc_partner"/>
    <property type="match status" value="1"/>
</dbReference>
<organism evidence="3 4">
    <name type="scientific">Staphylococcus gallinarum</name>
    <dbReference type="NCBI Taxonomy" id="1293"/>
    <lineage>
        <taxon>Bacteria</taxon>
        <taxon>Bacillati</taxon>
        <taxon>Bacillota</taxon>
        <taxon>Bacilli</taxon>
        <taxon>Bacillales</taxon>
        <taxon>Staphylococcaceae</taxon>
        <taxon>Staphylococcus</taxon>
    </lineage>
</organism>
<dbReference type="Proteomes" id="UP000321057">
    <property type="component" value="Unassembled WGS sequence"/>
</dbReference>